<name>A0A1I0GIZ3_9FIRM</name>
<dbReference type="EMBL" id="FOHU01000021">
    <property type="protein sequence ID" value="SET70314.1"/>
    <property type="molecule type" value="Genomic_DNA"/>
</dbReference>
<accession>A0A1I0GIZ3</accession>
<evidence type="ECO:0000313" key="1">
    <source>
        <dbReference type="EMBL" id="SET70314.1"/>
    </source>
</evidence>
<protein>
    <submittedName>
        <fullName evidence="1">Uncharacterized protein</fullName>
    </submittedName>
</protein>
<sequence length="82" mass="8515">MSKDCPQPKQECPQLPGTIVRISIPAGAVINLANLIEITSPSGICIIVRLPILAGTAGIGSIYSNIVKAIESAGGKIEFVQE</sequence>
<dbReference type="Proteomes" id="UP000199568">
    <property type="component" value="Unassembled WGS sequence"/>
</dbReference>
<proteinExistence type="predicted"/>
<dbReference type="RefSeq" id="WP_090446338.1">
    <property type="nucleotide sequence ID" value="NZ_FOHU01000021.1"/>
</dbReference>
<reference evidence="1 2" key="1">
    <citation type="submission" date="2016-10" db="EMBL/GenBank/DDBJ databases">
        <authorList>
            <person name="de Groot N.N."/>
        </authorList>
    </citation>
    <scope>NUCLEOTIDE SEQUENCE [LARGE SCALE GENOMIC DNA]</scope>
    <source>
        <strain evidence="1 2">DSM 18979</strain>
    </source>
</reference>
<gene>
    <name evidence="1" type="ORF">SAMN05660297_03204</name>
</gene>
<evidence type="ECO:0000313" key="2">
    <source>
        <dbReference type="Proteomes" id="UP000199568"/>
    </source>
</evidence>
<organism evidence="1 2">
    <name type="scientific">Natronincola peptidivorans</name>
    <dbReference type="NCBI Taxonomy" id="426128"/>
    <lineage>
        <taxon>Bacteria</taxon>
        <taxon>Bacillati</taxon>
        <taxon>Bacillota</taxon>
        <taxon>Clostridia</taxon>
        <taxon>Peptostreptococcales</taxon>
        <taxon>Natronincolaceae</taxon>
        <taxon>Natronincola</taxon>
    </lineage>
</organism>
<dbReference type="OrthoDB" id="1798618at2"/>
<keyword evidence="2" id="KW-1185">Reference proteome</keyword>
<dbReference type="AlphaFoldDB" id="A0A1I0GIZ3"/>